<dbReference type="HOGENOM" id="CLU_144225_0_0_6"/>
<evidence type="ECO:0000256" key="1">
    <source>
        <dbReference type="SAM" id="Phobius"/>
    </source>
</evidence>
<dbReference type="Proteomes" id="UP000009230">
    <property type="component" value="Chromosome"/>
</dbReference>
<dbReference type="AlphaFoldDB" id="F6CTC0"/>
<keyword evidence="1" id="KW-1133">Transmembrane helix</keyword>
<dbReference type="InterPro" id="IPR025356">
    <property type="entry name" value="DUF4260"/>
</dbReference>
<protein>
    <recommendedName>
        <fullName evidence="4">DUF4260 domain-containing protein</fullName>
    </recommendedName>
</protein>
<reference evidence="2 3" key="1">
    <citation type="journal article" date="2012" name="Stand. Genomic Sci.">
        <title>Complete genome sequence of Marinomonas posidonica type strain (IVIA-Po-181(T)).</title>
        <authorList>
            <person name="Lucas-Elio P."/>
            <person name="Goodwin L."/>
            <person name="Woyke T."/>
            <person name="Pitluck S."/>
            <person name="Nolan M."/>
            <person name="Kyrpides N.C."/>
            <person name="Detter J.C."/>
            <person name="Copeland A."/>
            <person name="Lu M."/>
            <person name="Bruce D."/>
            <person name="Detter C."/>
            <person name="Tapia R."/>
            <person name="Han S."/>
            <person name="Land M.L."/>
            <person name="Ivanova N."/>
            <person name="Mikhailova N."/>
            <person name="Johnston A.W."/>
            <person name="Sanchez-Amat A."/>
        </authorList>
    </citation>
    <scope>NUCLEOTIDE SEQUENCE [LARGE SCALE GENOMIC DNA]</scope>
    <source>
        <strain evidence="3">CECT 7376 / NCIMB 14433 / IVIA-Po-181</strain>
    </source>
</reference>
<keyword evidence="3" id="KW-1185">Reference proteome</keyword>
<evidence type="ECO:0008006" key="4">
    <source>
        <dbReference type="Google" id="ProtNLM"/>
    </source>
</evidence>
<proteinExistence type="predicted"/>
<keyword evidence="1" id="KW-0812">Transmembrane</keyword>
<dbReference type="STRING" id="491952.Mar181_3265"/>
<sequence>MKGITGNLNWLLRLEGLTLLTLSTVAFAHYGIGWKVFALLFLIPDLALIGYLLSNKAGAILYNLTHALIGPACCLCLGLIISDSQFMAIGFIWSAHIGFDRSLGYGLKYSAGFRYTHLGTIGK</sequence>
<dbReference type="OrthoDB" id="9813911at2"/>
<dbReference type="RefSeq" id="WP_013797756.1">
    <property type="nucleotide sequence ID" value="NC_015559.1"/>
</dbReference>
<name>F6CTC0_MARPP</name>
<organism evidence="2 3">
    <name type="scientific">Marinomonas posidonica (strain CECT 7376 / NCIMB 14433 / IVIA-Po-181)</name>
    <dbReference type="NCBI Taxonomy" id="491952"/>
    <lineage>
        <taxon>Bacteria</taxon>
        <taxon>Pseudomonadati</taxon>
        <taxon>Pseudomonadota</taxon>
        <taxon>Gammaproteobacteria</taxon>
        <taxon>Oceanospirillales</taxon>
        <taxon>Oceanospirillaceae</taxon>
        <taxon>Marinomonas</taxon>
    </lineage>
</organism>
<feature type="transmembrane region" description="Helical" evidence="1">
    <location>
        <begin position="36"/>
        <end position="53"/>
    </location>
</feature>
<dbReference type="Pfam" id="PF14079">
    <property type="entry name" value="DUF4260"/>
    <property type="match status" value="1"/>
</dbReference>
<evidence type="ECO:0000313" key="2">
    <source>
        <dbReference type="EMBL" id="AEF56286.1"/>
    </source>
</evidence>
<dbReference type="KEGG" id="mpc:Mar181_3265"/>
<gene>
    <name evidence="2" type="ordered locus">Mar181_3265</name>
</gene>
<keyword evidence="1" id="KW-0472">Membrane</keyword>
<feature type="transmembrane region" description="Helical" evidence="1">
    <location>
        <begin position="60"/>
        <end position="81"/>
    </location>
</feature>
<accession>F6CTC0</accession>
<evidence type="ECO:0000313" key="3">
    <source>
        <dbReference type="Proteomes" id="UP000009230"/>
    </source>
</evidence>
<dbReference type="eggNOG" id="ENOG5032SZF">
    <property type="taxonomic scope" value="Bacteria"/>
</dbReference>
<dbReference type="EMBL" id="CP002771">
    <property type="protein sequence ID" value="AEF56286.1"/>
    <property type="molecule type" value="Genomic_DNA"/>
</dbReference>